<dbReference type="SUPFAM" id="SSF50800">
    <property type="entry name" value="PK beta-barrel domain-like"/>
    <property type="match status" value="1"/>
</dbReference>
<dbReference type="InterPro" id="IPR005302">
    <property type="entry name" value="MoCF_Sase_C"/>
</dbReference>
<dbReference type="Proteomes" id="UP000502248">
    <property type="component" value="Chromosome"/>
</dbReference>
<proteinExistence type="predicted"/>
<dbReference type="InterPro" id="IPR005303">
    <property type="entry name" value="MOCOS_middle"/>
</dbReference>
<organism evidence="2 3">
    <name type="scientific">Cohnella herbarum</name>
    <dbReference type="NCBI Taxonomy" id="2728023"/>
    <lineage>
        <taxon>Bacteria</taxon>
        <taxon>Bacillati</taxon>
        <taxon>Bacillota</taxon>
        <taxon>Bacilli</taxon>
        <taxon>Bacillales</taxon>
        <taxon>Paenibacillaceae</taxon>
        <taxon>Cohnella</taxon>
    </lineage>
</organism>
<keyword evidence="3" id="KW-1185">Reference proteome</keyword>
<dbReference type="Gene3D" id="2.40.33.20">
    <property type="entry name" value="PK beta-barrel domain-like"/>
    <property type="match status" value="1"/>
</dbReference>
<reference evidence="2 3" key="1">
    <citation type="submission" date="2020-04" db="EMBL/GenBank/DDBJ databases">
        <title>Genome sequencing of novel species.</title>
        <authorList>
            <person name="Heo J."/>
            <person name="Kim S.-J."/>
            <person name="Kim J.-S."/>
            <person name="Hong S.-B."/>
            <person name="Kwon S.-W."/>
        </authorList>
    </citation>
    <scope>NUCLEOTIDE SEQUENCE [LARGE SCALE GENOMIC DNA]</scope>
    <source>
        <strain evidence="2 3">MFER-1</strain>
    </source>
</reference>
<dbReference type="Pfam" id="PF03476">
    <property type="entry name" value="MOSC_N"/>
    <property type="match status" value="1"/>
</dbReference>
<evidence type="ECO:0000313" key="3">
    <source>
        <dbReference type="Proteomes" id="UP000502248"/>
    </source>
</evidence>
<dbReference type="GO" id="GO:0030151">
    <property type="term" value="F:molybdenum ion binding"/>
    <property type="evidence" value="ECO:0007669"/>
    <property type="project" value="InterPro"/>
</dbReference>
<gene>
    <name evidence="2" type="ORF">HH215_06065</name>
</gene>
<sequence>MVMIVGSVREMFRYPVKSFAGERLESECNIEQYGLFGDRLHAFVDEKKEGWNSFITARGIPAMLNYRAIIEENSFEEGEPCVVVTAPDGKQYRWDEELLQEIQRLARVKISMKKYKTGSGEGTGIDDSHILIVTDRSLLHLEALWGKELDPRRFRANLIVSLNDQEGGEAEWIGKQLIIGSAEFRIDKGCERCSMITLHPDSLERDSSLLKVVNNELQLTFGVYASVVRTGVIAIGDEVRMTNP</sequence>
<evidence type="ECO:0000259" key="1">
    <source>
        <dbReference type="PROSITE" id="PS51340"/>
    </source>
</evidence>
<dbReference type="KEGG" id="cheb:HH215_06065"/>
<dbReference type="PROSITE" id="PS51340">
    <property type="entry name" value="MOSC"/>
    <property type="match status" value="1"/>
</dbReference>
<feature type="domain" description="MOSC" evidence="1">
    <location>
        <begin position="100"/>
        <end position="242"/>
    </location>
</feature>
<name>A0A7Z2ZQH0_9BACL</name>
<dbReference type="InterPro" id="IPR011037">
    <property type="entry name" value="Pyrv_Knase-like_insert_dom_sf"/>
</dbReference>
<evidence type="ECO:0000313" key="2">
    <source>
        <dbReference type="EMBL" id="QJD88010.1"/>
    </source>
</evidence>
<dbReference type="AlphaFoldDB" id="A0A7Z2ZQH0"/>
<accession>A0A7Z2ZQH0</accession>
<dbReference type="GO" id="GO:0003824">
    <property type="term" value="F:catalytic activity"/>
    <property type="evidence" value="ECO:0007669"/>
    <property type="project" value="InterPro"/>
</dbReference>
<protein>
    <submittedName>
        <fullName evidence="2">MOSC domain-containing protein</fullName>
    </submittedName>
</protein>
<dbReference type="Pfam" id="PF03473">
    <property type="entry name" value="MOSC"/>
    <property type="match status" value="1"/>
</dbReference>
<dbReference type="GO" id="GO:0030170">
    <property type="term" value="F:pyridoxal phosphate binding"/>
    <property type="evidence" value="ECO:0007669"/>
    <property type="project" value="InterPro"/>
</dbReference>
<dbReference type="EMBL" id="CP051680">
    <property type="protein sequence ID" value="QJD88010.1"/>
    <property type="molecule type" value="Genomic_DNA"/>
</dbReference>